<name>A0A1A6A041_9TREE</name>
<sequence length="191" mass="21041">MRWLRESVLISHAARSSLGQAGLHPAEAKQVYHRRLECLQTKLGDAELNLFLHAKSAYGNRVPDWKRPDLMRGLRAAGERYDAAKSKLQNCQSEREIFFKAQSKVSEMTPRLGSGVTTLIAPSIAESATTLTGDERAHDHCAKLEKSSSDRGTKEKVTLDDEGSSSEVEMSIKKRSTGPRDTPQSSGCTVI</sequence>
<reference evidence="3" key="2">
    <citation type="submission" date="2013-07" db="EMBL/GenBank/DDBJ databases">
        <authorList>
            <consortium name="The Broad Institute Genome Sequencing Platform"/>
            <person name="Cuomo C."/>
            <person name="Litvintseva A."/>
            <person name="Chen Y."/>
            <person name="Heitman J."/>
            <person name="Sun S."/>
            <person name="Springer D."/>
            <person name="Dromer F."/>
            <person name="Young S.K."/>
            <person name="Zeng Q."/>
            <person name="Gargeya S."/>
            <person name="Fitzgerald M."/>
            <person name="Abouelleil A."/>
            <person name="Alvarado L."/>
            <person name="Berlin A.M."/>
            <person name="Chapman S.B."/>
            <person name="Dewar J."/>
            <person name="Goldberg J."/>
            <person name="Griggs A."/>
            <person name="Gujja S."/>
            <person name="Hansen M."/>
            <person name="Howarth C."/>
            <person name="Imamovic A."/>
            <person name="Larimer J."/>
            <person name="McCowan C."/>
            <person name="Murphy C."/>
            <person name="Pearson M."/>
            <person name="Priest M."/>
            <person name="Roberts A."/>
            <person name="Saif S."/>
            <person name="Shea T."/>
            <person name="Sykes S."/>
            <person name="Wortman J."/>
            <person name="Nusbaum C."/>
            <person name="Birren B."/>
        </authorList>
    </citation>
    <scope>NUCLEOTIDE SEQUENCE</scope>
    <source>
        <strain evidence="3">CBS 10117</strain>
    </source>
</reference>
<dbReference type="GeneID" id="28969398"/>
<dbReference type="AlphaFoldDB" id="A0A1A6A041"/>
<evidence type="ECO:0000313" key="2">
    <source>
        <dbReference type="EMBL" id="OBR83421.1"/>
    </source>
</evidence>
<feature type="compositionally biased region" description="Basic and acidic residues" evidence="1">
    <location>
        <begin position="144"/>
        <end position="159"/>
    </location>
</feature>
<organism evidence="2">
    <name type="scientific">Kwoniella dejecticola CBS 10117</name>
    <dbReference type="NCBI Taxonomy" id="1296121"/>
    <lineage>
        <taxon>Eukaryota</taxon>
        <taxon>Fungi</taxon>
        <taxon>Dikarya</taxon>
        <taxon>Basidiomycota</taxon>
        <taxon>Agaricomycotina</taxon>
        <taxon>Tremellomycetes</taxon>
        <taxon>Tremellales</taxon>
        <taxon>Cryptococcaceae</taxon>
        <taxon>Kwoniella</taxon>
    </lineage>
</organism>
<evidence type="ECO:0000256" key="1">
    <source>
        <dbReference type="SAM" id="MobiDB-lite"/>
    </source>
</evidence>
<dbReference type="Proteomes" id="UP000078595">
    <property type="component" value="Chromosome 7"/>
</dbReference>
<dbReference type="EMBL" id="KI894033">
    <property type="protein sequence ID" value="OBR83421.1"/>
    <property type="molecule type" value="Genomic_DNA"/>
</dbReference>
<evidence type="ECO:0000313" key="3">
    <source>
        <dbReference type="EMBL" id="WWC63078.1"/>
    </source>
</evidence>
<protein>
    <submittedName>
        <fullName evidence="2">Uncharacterized protein</fullName>
    </submittedName>
</protein>
<gene>
    <name evidence="2" type="ORF">I303_05699</name>
    <name evidence="3" type="ORF">I303_105677</name>
</gene>
<dbReference type="RefSeq" id="XP_018261263.1">
    <property type="nucleotide sequence ID" value="XM_018408991.1"/>
</dbReference>
<proteinExistence type="predicted"/>
<keyword evidence="4" id="KW-1185">Reference proteome</keyword>
<reference evidence="2" key="1">
    <citation type="submission" date="2013-07" db="EMBL/GenBank/DDBJ databases">
        <title>The Genome Sequence of Cryptococcus dejecticola CBS10117.</title>
        <authorList>
            <consortium name="The Broad Institute Genome Sequencing Platform"/>
            <person name="Cuomo C."/>
            <person name="Litvintseva A."/>
            <person name="Chen Y."/>
            <person name="Heitman J."/>
            <person name="Sun S."/>
            <person name="Springer D."/>
            <person name="Dromer F."/>
            <person name="Young S.K."/>
            <person name="Zeng Q."/>
            <person name="Gargeya S."/>
            <person name="Fitzgerald M."/>
            <person name="Abouelleil A."/>
            <person name="Alvarado L."/>
            <person name="Berlin A.M."/>
            <person name="Chapman S.B."/>
            <person name="Dewar J."/>
            <person name="Goldberg J."/>
            <person name="Griggs A."/>
            <person name="Gujja S."/>
            <person name="Hansen M."/>
            <person name="Howarth C."/>
            <person name="Imamovic A."/>
            <person name="Larimer J."/>
            <person name="McCowan C."/>
            <person name="Murphy C."/>
            <person name="Pearson M."/>
            <person name="Priest M."/>
            <person name="Roberts A."/>
            <person name="Saif S."/>
            <person name="Shea T."/>
            <person name="Sykes S."/>
            <person name="Wortman J."/>
            <person name="Nusbaum C."/>
            <person name="Birren B."/>
        </authorList>
    </citation>
    <scope>NUCLEOTIDE SEQUENCE [LARGE SCALE GENOMIC DNA]</scope>
    <source>
        <strain evidence="2">CBS 10117</strain>
    </source>
</reference>
<dbReference type="KEGG" id="kdj:28969398"/>
<accession>A0A1A6A041</accession>
<dbReference type="EMBL" id="CP144536">
    <property type="protein sequence ID" value="WWC63078.1"/>
    <property type="molecule type" value="Genomic_DNA"/>
</dbReference>
<feature type="compositionally biased region" description="Polar residues" evidence="1">
    <location>
        <begin position="182"/>
        <end position="191"/>
    </location>
</feature>
<evidence type="ECO:0000313" key="4">
    <source>
        <dbReference type="Proteomes" id="UP000078595"/>
    </source>
</evidence>
<reference evidence="3" key="3">
    <citation type="submission" date="2024-02" db="EMBL/GenBank/DDBJ databases">
        <title>Comparative genomics of Cryptococcus and Kwoniella reveals pathogenesis evolution and contrasting modes of karyotype evolution via chromosome fusion or intercentromeric recombination.</title>
        <authorList>
            <person name="Coelho M.A."/>
            <person name="David-Palma M."/>
            <person name="Shea T."/>
            <person name="Bowers K."/>
            <person name="McGinley-Smith S."/>
            <person name="Mohammad A.W."/>
            <person name="Gnirke A."/>
            <person name="Yurkov A.M."/>
            <person name="Nowrousian M."/>
            <person name="Sun S."/>
            <person name="Cuomo C.A."/>
            <person name="Heitman J."/>
        </authorList>
    </citation>
    <scope>NUCLEOTIDE SEQUENCE</scope>
    <source>
        <strain evidence="3">CBS 10117</strain>
    </source>
</reference>
<feature type="region of interest" description="Disordered" evidence="1">
    <location>
        <begin position="144"/>
        <end position="191"/>
    </location>
</feature>
<dbReference type="VEuPathDB" id="FungiDB:I303_05699"/>